<dbReference type="PRINTS" id="PR00237">
    <property type="entry name" value="GPCRRHODOPSN"/>
</dbReference>
<keyword evidence="13" id="KW-1185">Reference proteome</keyword>
<keyword evidence="3 12" id="KW-0716">Sensory transduction</keyword>
<evidence type="ECO:0000256" key="11">
    <source>
        <dbReference type="RuleBase" id="RU000688"/>
    </source>
</evidence>
<evidence type="ECO:0000256" key="6">
    <source>
        <dbReference type="ARBA" id="ARBA00022989"/>
    </source>
</evidence>
<dbReference type="FunFam" id="1.20.1070.10:FF:000009">
    <property type="entry name" value="Olfactory receptor"/>
    <property type="match status" value="1"/>
</dbReference>
<dbReference type="GO" id="GO:0004984">
    <property type="term" value="F:olfactory receptor activity"/>
    <property type="evidence" value="ECO:0007669"/>
    <property type="project" value="InterPro"/>
</dbReference>
<evidence type="ECO:0000313" key="13">
    <source>
        <dbReference type="Proteomes" id="UP001732720"/>
    </source>
</evidence>
<dbReference type="GO" id="GO:0005886">
    <property type="term" value="C:plasma membrane"/>
    <property type="evidence" value="ECO:0007669"/>
    <property type="project" value="UniProtKB-SubCell"/>
</dbReference>
<keyword evidence="9 11" id="KW-0675">Receptor</keyword>
<dbReference type="KEGG" id="ccan:109674484"/>
<keyword evidence="2 12" id="KW-1003">Cell membrane</keyword>
<evidence type="ECO:0000256" key="10">
    <source>
        <dbReference type="ARBA" id="ARBA00023224"/>
    </source>
</evidence>
<name>A0A8B7TNU3_CASCN</name>
<dbReference type="InterPro" id="IPR000725">
    <property type="entry name" value="Olfact_rcpt"/>
</dbReference>
<comment type="similarity">
    <text evidence="11">Belongs to the G-protein coupled receptor 1 family.</text>
</comment>
<evidence type="ECO:0000256" key="1">
    <source>
        <dbReference type="ARBA" id="ARBA00004651"/>
    </source>
</evidence>
<dbReference type="PROSITE" id="PS00237">
    <property type="entry name" value="G_PROTEIN_RECEP_F1_1"/>
    <property type="match status" value="1"/>
</dbReference>
<keyword evidence="5 12" id="KW-0552">Olfaction</keyword>
<dbReference type="GeneID" id="109674484"/>
<reference evidence="14" key="1">
    <citation type="submission" date="2025-08" db="UniProtKB">
        <authorList>
            <consortium name="RefSeq"/>
        </authorList>
    </citation>
    <scope>IDENTIFICATION</scope>
    <source>
        <tissue evidence="14">Leukocyte</tissue>
    </source>
</reference>
<gene>
    <name evidence="14" type="primary">LOC109674484</name>
</gene>
<keyword evidence="7 11" id="KW-0297">G-protein coupled receptor</keyword>
<dbReference type="InterPro" id="IPR000276">
    <property type="entry name" value="GPCR_Rhodpsn"/>
</dbReference>
<dbReference type="PANTHER" id="PTHR48001">
    <property type="entry name" value="OLFACTORY RECEPTOR"/>
    <property type="match status" value="1"/>
</dbReference>
<dbReference type="PROSITE" id="PS50262">
    <property type="entry name" value="G_PROTEIN_RECEP_F1_2"/>
    <property type="match status" value="1"/>
</dbReference>
<keyword evidence="4 11" id="KW-0812">Transmembrane</keyword>
<keyword evidence="6 12" id="KW-1133">Transmembrane helix</keyword>
<dbReference type="SUPFAM" id="SSF81321">
    <property type="entry name" value="Family A G protein-coupled receptor-like"/>
    <property type="match status" value="1"/>
</dbReference>
<accession>A0A8B7TNU3</accession>
<evidence type="ECO:0000256" key="12">
    <source>
        <dbReference type="RuleBase" id="RU363047"/>
    </source>
</evidence>
<dbReference type="Gene3D" id="1.20.1070.10">
    <property type="entry name" value="Rhodopsin 7-helix transmembrane proteins"/>
    <property type="match status" value="1"/>
</dbReference>
<protein>
    <recommendedName>
        <fullName evidence="12">Olfactory receptor</fullName>
    </recommendedName>
</protein>
<sequence length="319" mass="35839">MNDSRISEFLLLGISEDSTLQPALFVLFLSMYLITVLGNLLIILATISDFHLHTPMYFFLCNLYFVNICLTSTTVPKMLMNMQAQSKAITYKGCITQMYFFIFFSGLEIFLLTVMAYDRFVAICHPLHYTVIMNLQLCVLLVLVSYMVNVLHSILQSLMVLQLTFCKDLEIPHFFCELNQVVHQACSDTLLNDVVIYLAAVLLAFCSLAGIFYSYSRIVSSIRAISSDQGKYKAFSACSSHLSVVSLYYCTSIGVYLSSAVTQNSHSTAGVSVMYSVVTPMLNPFIYSLRNKDIKSTLTKLCGTEIIKILLALRLKKCP</sequence>
<dbReference type="GO" id="GO:0004930">
    <property type="term" value="F:G protein-coupled receptor activity"/>
    <property type="evidence" value="ECO:0007669"/>
    <property type="project" value="UniProtKB-KW"/>
</dbReference>
<evidence type="ECO:0000256" key="5">
    <source>
        <dbReference type="ARBA" id="ARBA00022725"/>
    </source>
</evidence>
<evidence type="ECO:0000256" key="3">
    <source>
        <dbReference type="ARBA" id="ARBA00022606"/>
    </source>
</evidence>
<dbReference type="PRINTS" id="PR00245">
    <property type="entry name" value="OLFACTORYR"/>
</dbReference>
<dbReference type="AlphaFoldDB" id="A0A8B7TNU3"/>
<organism evidence="14">
    <name type="scientific">Castor canadensis</name>
    <name type="common">American beaver</name>
    <dbReference type="NCBI Taxonomy" id="51338"/>
    <lineage>
        <taxon>Eukaryota</taxon>
        <taxon>Metazoa</taxon>
        <taxon>Chordata</taxon>
        <taxon>Craniata</taxon>
        <taxon>Vertebrata</taxon>
        <taxon>Euteleostomi</taxon>
        <taxon>Mammalia</taxon>
        <taxon>Eutheria</taxon>
        <taxon>Euarchontoglires</taxon>
        <taxon>Glires</taxon>
        <taxon>Rodentia</taxon>
        <taxon>Castorimorpha</taxon>
        <taxon>Castoridae</taxon>
        <taxon>Castor</taxon>
    </lineage>
</organism>
<evidence type="ECO:0000256" key="7">
    <source>
        <dbReference type="ARBA" id="ARBA00023040"/>
    </source>
</evidence>
<keyword evidence="8 12" id="KW-0472">Membrane</keyword>
<dbReference type="InterPro" id="IPR017452">
    <property type="entry name" value="GPCR_Rhodpsn_7TM"/>
</dbReference>
<dbReference type="OrthoDB" id="9444602at2759"/>
<proteinExistence type="inferred from homology"/>
<evidence type="ECO:0000256" key="4">
    <source>
        <dbReference type="ARBA" id="ARBA00022692"/>
    </source>
</evidence>
<evidence type="ECO:0000313" key="14">
    <source>
        <dbReference type="RefSeq" id="XP_020007025.1"/>
    </source>
</evidence>
<evidence type="ECO:0000256" key="8">
    <source>
        <dbReference type="ARBA" id="ARBA00023136"/>
    </source>
</evidence>
<keyword evidence="10 11" id="KW-0807">Transducer</keyword>
<dbReference type="Pfam" id="PF13853">
    <property type="entry name" value="7tm_4"/>
    <property type="match status" value="1"/>
</dbReference>
<evidence type="ECO:0000256" key="9">
    <source>
        <dbReference type="ARBA" id="ARBA00023170"/>
    </source>
</evidence>
<dbReference type="Proteomes" id="UP001732720">
    <property type="component" value="Chromosome 14"/>
</dbReference>
<evidence type="ECO:0000256" key="2">
    <source>
        <dbReference type="ARBA" id="ARBA00022475"/>
    </source>
</evidence>
<dbReference type="RefSeq" id="XP_020007025.1">
    <property type="nucleotide sequence ID" value="XM_020151436.1"/>
</dbReference>
<comment type="subcellular location">
    <subcellularLocation>
        <location evidence="1 12">Cell membrane</location>
        <topology evidence="1 12">Multi-pass membrane protein</topology>
    </subcellularLocation>
</comment>
<dbReference type="CDD" id="cd15234">
    <property type="entry name" value="7tmA_OR7-like"/>
    <property type="match status" value="1"/>
</dbReference>